<feature type="region of interest" description="Disordered" evidence="1">
    <location>
        <begin position="117"/>
        <end position="206"/>
    </location>
</feature>
<feature type="region of interest" description="Disordered" evidence="1">
    <location>
        <begin position="400"/>
        <end position="503"/>
    </location>
</feature>
<name>A0A1B7NLK5_9EURO</name>
<gene>
    <name evidence="2" type="ORF">ACJ72_07989</name>
</gene>
<evidence type="ECO:0000256" key="1">
    <source>
        <dbReference type="SAM" id="MobiDB-lite"/>
    </source>
</evidence>
<feature type="compositionally biased region" description="Low complexity" evidence="1">
    <location>
        <begin position="173"/>
        <end position="184"/>
    </location>
</feature>
<feature type="region of interest" description="Disordered" evidence="1">
    <location>
        <begin position="288"/>
        <end position="318"/>
    </location>
</feature>
<protein>
    <submittedName>
        <fullName evidence="2">Uncharacterized protein</fullName>
    </submittedName>
</protein>
<sequence length="552" mass="61451">MSPSISNSFVVHRNNKHALQLSNSPEQWKLSLQEVKLLYLRRQYKQCGAKSTKLLRKVDSQFHAIHKAFLHYYSAISYEALGRGAHNYSNNKLPLLNLARDNFATCKSSLAVALLGPVEKQSPRQQQQQQKPSKRKREYMSMNSKKKTYPATSPTNSCEGPHICVDDNGPGDAAPSPEPAQQSATGSPSSKVPRQGLPEKKQLMPSPLRIHKTYHNGYFQDQLVEHDPPSLPPPTRPLPELPPEANHGPPLPCVANNTTARHEPHAEASEPLFRPLAPQFYRHSIGFFPATPSPSSRRTNRSSTIHHHHLQQQQQQQQKINANSIFPLPQNSPLIPLMTSLSTQLEANIKSINRLISKTLELQRVHNAKKNSRLASFWSFTPTYDDDNVIANDPFFDHDNYGNNNNNNNNNHNNNNHPHHISTNGTTPTSTSTINGQPTTPLPANNNTSASTTTTTPATSGSSGSSNNSRSKNNNNNNNNKKKNNTSTPLSSSSPSSLPTDETREQRIARLKADGWLTVGLRSRKRGWKGAEYYERICNEALAELYGNERVG</sequence>
<comment type="caution">
    <text evidence="2">The sequence shown here is derived from an EMBL/GenBank/DDBJ whole genome shotgun (WGS) entry which is preliminary data.</text>
</comment>
<feature type="compositionally biased region" description="Low complexity" evidence="1">
    <location>
        <begin position="403"/>
        <end position="436"/>
    </location>
</feature>
<evidence type="ECO:0000313" key="2">
    <source>
        <dbReference type="EMBL" id="OAX77709.1"/>
    </source>
</evidence>
<feature type="compositionally biased region" description="Pro residues" evidence="1">
    <location>
        <begin position="229"/>
        <end position="242"/>
    </location>
</feature>
<keyword evidence="3" id="KW-1185">Reference proteome</keyword>
<reference evidence="2 3" key="1">
    <citation type="submission" date="2015-07" db="EMBL/GenBank/DDBJ databases">
        <title>Emmonsia species relationships and genome sequence.</title>
        <authorList>
            <person name="Cuomo C.A."/>
            <person name="Schwartz I.S."/>
            <person name="Kenyon C."/>
            <person name="de Hoog G.S."/>
            <person name="Govender N.P."/>
            <person name="Botha A."/>
            <person name="Moreno L."/>
            <person name="de Vries M."/>
            <person name="Munoz J.F."/>
            <person name="Stielow J.B."/>
        </authorList>
    </citation>
    <scope>NUCLEOTIDE SEQUENCE [LARGE SCALE GENOMIC DNA]</scope>
    <source>
        <strain evidence="2 3">CBS 136260</strain>
    </source>
</reference>
<organism evidence="2 3">
    <name type="scientific">Emergomyces africanus</name>
    <dbReference type="NCBI Taxonomy" id="1955775"/>
    <lineage>
        <taxon>Eukaryota</taxon>
        <taxon>Fungi</taxon>
        <taxon>Dikarya</taxon>
        <taxon>Ascomycota</taxon>
        <taxon>Pezizomycotina</taxon>
        <taxon>Eurotiomycetes</taxon>
        <taxon>Eurotiomycetidae</taxon>
        <taxon>Onygenales</taxon>
        <taxon>Ajellomycetaceae</taxon>
        <taxon>Emergomyces</taxon>
    </lineage>
</organism>
<accession>A0A1B7NLK5</accession>
<dbReference type="AlphaFoldDB" id="A0A1B7NLK5"/>
<dbReference type="EMBL" id="LGUA01002146">
    <property type="protein sequence ID" value="OAX77709.1"/>
    <property type="molecule type" value="Genomic_DNA"/>
</dbReference>
<proteinExistence type="predicted"/>
<feature type="region of interest" description="Disordered" evidence="1">
    <location>
        <begin position="223"/>
        <end position="248"/>
    </location>
</feature>
<feature type="compositionally biased region" description="Basic residues" evidence="1">
    <location>
        <begin position="298"/>
        <end position="310"/>
    </location>
</feature>
<dbReference type="Proteomes" id="UP000091918">
    <property type="component" value="Unassembled WGS sequence"/>
</dbReference>
<feature type="compositionally biased region" description="Low complexity" evidence="1">
    <location>
        <begin position="445"/>
        <end position="500"/>
    </location>
</feature>
<dbReference type="OrthoDB" id="3641178at2759"/>
<evidence type="ECO:0000313" key="3">
    <source>
        <dbReference type="Proteomes" id="UP000091918"/>
    </source>
</evidence>